<dbReference type="Pfam" id="PF02127">
    <property type="entry name" value="Peptidase_M18"/>
    <property type="match status" value="1"/>
</dbReference>
<keyword evidence="6 9" id="KW-0378">Hydrolase</keyword>
<dbReference type="PANTHER" id="PTHR28570">
    <property type="entry name" value="ASPARTYL AMINOPEPTIDASE"/>
    <property type="match status" value="1"/>
</dbReference>
<dbReference type="InterPro" id="IPR001948">
    <property type="entry name" value="Peptidase_M18"/>
</dbReference>
<dbReference type="Gene3D" id="3.40.630.10">
    <property type="entry name" value="Zn peptidases"/>
    <property type="match status" value="1"/>
</dbReference>
<dbReference type="EC" id="3.4.11.-" evidence="10"/>
<keyword evidence="5 9" id="KW-0479">Metal-binding</keyword>
<sequence length="437" mass="48758">MSQTSSSQQNFNQNLVEFLRESPTPYHAVKNMVDRLEQHGFQRLLESEAWQLKDNGRYYITRNDSSIVAFTNGDHQQGFRMVGGHTDFPCLKVKPQPELHRHQYLQLAVEVYGGALLNPWFDRDLSIAGRVFYLNTAGELKSSLINYRKAIAYIPSLAIHLDREANKNRSINPQTDIPPILCQLDKNEKIDFRVLLKEQLTVEGVIDVQEVLEYDLSFYDTQGAAIIGLKDEFIVSTALDNLLSCYVGMTAMIESLENSTAPMVLVCNDHEECGSKSATGAQGPMLKTILHRIAGSTEALARAISQSMIISADNAHGVHPNFADRHEGNHQPLLNKGAVLKINANQRYASNDETCSLFGMLCREVGADYQYFVTRTDLACGSTIGPLTAGELGIRTLDIGLPTFGMHSIRETAGTRDAFQLTRVLQRFFAKNRLPFA</sequence>
<evidence type="ECO:0000256" key="7">
    <source>
        <dbReference type="ARBA" id="ARBA00022833"/>
    </source>
</evidence>
<gene>
    <name evidence="11" type="ORF">NX722_04120</name>
</gene>
<keyword evidence="8 9" id="KW-0482">Metalloprotease</keyword>
<keyword evidence="3 9" id="KW-0031">Aminopeptidase</keyword>
<evidence type="ECO:0000313" key="12">
    <source>
        <dbReference type="Proteomes" id="UP001209854"/>
    </source>
</evidence>
<evidence type="ECO:0000256" key="5">
    <source>
        <dbReference type="ARBA" id="ARBA00022723"/>
    </source>
</evidence>
<accession>A0ABT3MR38</accession>
<dbReference type="InterPro" id="IPR023358">
    <property type="entry name" value="Peptidase_M18_dom2"/>
</dbReference>
<evidence type="ECO:0000256" key="10">
    <source>
        <dbReference type="RuleBase" id="RU004387"/>
    </source>
</evidence>
<evidence type="ECO:0000256" key="3">
    <source>
        <dbReference type="ARBA" id="ARBA00022438"/>
    </source>
</evidence>
<evidence type="ECO:0000256" key="1">
    <source>
        <dbReference type="ARBA" id="ARBA00001947"/>
    </source>
</evidence>
<protein>
    <recommendedName>
        <fullName evidence="10">M18 family aminopeptidase</fullName>
        <ecNumber evidence="10">3.4.11.-</ecNumber>
    </recommendedName>
</protein>
<dbReference type="Gene3D" id="2.30.250.10">
    <property type="entry name" value="Aminopeptidase i, Domain 2"/>
    <property type="match status" value="1"/>
</dbReference>
<comment type="similarity">
    <text evidence="2 9">Belongs to the peptidase M18 family.</text>
</comment>
<dbReference type="RefSeq" id="WP_262566836.1">
    <property type="nucleotide sequence ID" value="NZ_JAPFCC010000001.1"/>
</dbReference>
<dbReference type="EMBL" id="JAPFCC010000001">
    <property type="protein sequence ID" value="MCW7551838.1"/>
    <property type="molecule type" value="Genomic_DNA"/>
</dbReference>
<name>A0ABT3MR38_9GAMM</name>
<dbReference type="CDD" id="cd05658">
    <property type="entry name" value="M18_DAP"/>
    <property type="match status" value="1"/>
</dbReference>
<organism evidence="11 12">
    <name type="scientific">Endozoicomonas gorgoniicola</name>
    <dbReference type="NCBI Taxonomy" id="1234144"/>
    <lineage>
        <taxon>Bacteria</taxon>
        <taxon>Pseudomonadati</taxon>
        <taxon>Pseudomonadota</taxon>
        <taxon>Gammaproteobacteria</taxon>
        <taxon>Oceanospirillales</taxon>
        <taxon>Endozoicomonadaceae</taxon>
        <taxon>Endozoicomonas</taxon>
    </lineage>
</organism>
<dbReference type="PRINTS" id="PR00932">
    <property type="entry name" value="AMINO1PTASE"/>
</dbReference>
<keyword evidence="4 9" id="KW-0645">Protease</keyword>
<dbReference type="SUPFAM" id="SSF53187">
    <property type="entry name" value="Zn-dependent exopeptidases"/>
    <property type="match status" value="1"/>
</dbReference>
<dbReference type="PANTHER" id="PTHR28570:SF3">
    <property type="entry name" value="ASPARTYL AMINOPEPTIDASE"/>
    <property type="match status" value="1"/>
</dbReference>
<dbReference type="NCBIfam" id="NF002759">
    <property type="entry name" value="PRK02813.1"/>
    <property type="match status" value="1"/>
</dbReference>
<proteinExistence type="inferred from homology"/>
<dbReference type="Proteomes" id="UP001209854">
    <property type="component" value="Unassembled WGS sequence"/>
</dbReference>
<dbReference type="SUPFAM" id="SSF101821">
    <property type="entry name" value="Aminopeptidase/glucanase lid domain"/>
    <property type="match status" value="1"/>
</dbReference>
<keyword evidence="7 9" id="KW-0862">Zinc</keyword>
<dbReference type="GO" id="GO:0004177">
    <property type="term" value="F:aminopeptidase activity"/>
    <property type="evidence" value="ECO:0007669"/>
    <property type="project" value="UniProtKB-KW"/>
</dbReference>
<comment type="cofactor">
    <cofactor evidence="1 10">
        <name>Zn(2+)</name>
        <dbReference type="ChEBI" id="CHEBI:29105"/>
    </cofactor>
</comment>
<evidence type="ECO:0000313" key="11">
    <source>
        <dbReference type="EMBL" id="MCW7551838.1"/>
    </source>
</evidence>
<reference evidence="11 12" key="1">
    <citation type="submission" date="2022-10" db="EMBL/GenBank/DDBJ databases">
        <title>High-quality genome sequences of two octocoral-associated bacteria, Endozoicomonas euniceicola EF212 and Endozoicomonas gorgoniicola PS125.</title>
        <authorList>
            <person name="Chiou Y.-J."/>
            <person name="Chen Y.-H."/>
        </authorList>
    </citation>
    <scope>NUCLEOTIDE SEQUENCE [LARGE SCALE GENOMIC DNA]</scope>
    <source>
        <strain evidence="11 12">PS125</strain>
    </source>
</reference>
<evidence type="ECO:0000256" key="8">
    <source>
        <dbReference type="ARBA" id="ARBA00023049"/>
    </source>
</evidence>
<evidence type="ECO:0000256" key="6">
    <source>
        <dbReference type="ARBA" id="ARBA00022801"/>
    </source>
</evidence>
<evidence type="ECO:0000256" key="4">
    <source>
        <dbReference type="ARBA" id="ARBA00022670"/>
    </source>
</evidence>
<keyword evidence="12" id="KW-1185">Reference proteome</keyword>
<comment type="caution">
    <text evidence="11">The sequence shown here is derived from an EMBL/GenBank/DDBJ whole genome shotgun (WGS) entry which is preliminary data.</text>
</comment>
<evidence type="ECO:0000256" key="9">
    <source>
        <dbReference type="RuleBase" id="RU004386"/>
    </source>
</evidence>
<evidence type="ECO:0000256" key="2">
    <source>
        <dbReference type="ARBA" id="ARBA00008290"/>
    </source>
</evidence>